<evidence type="ECO:0000259" key="9">
    <source>
        <dbReference type="Pfam" id="PF02771"/>
    </source>
</evidence>
<evidence type="ECO:0000256" key="1">
    <source>
        <dbReference type="ARBA" id="ARBA00001974"/>
    </source>
</evidence>
<evidence type="ECO:0000256" key="4">
    <source>
        <dbReference type="ARBA" id="ARBA00022827"/>
    </source>
</evidence>
<dbReference type="CDD" id="cd00567">
    <property type="entry name" value="ACAD"/>
    <property type="match status" value="1"/>
</dbReference>
<dbReference type="Pfam" id="PF00441">
    <property type="entry name" value="Acyl-CoA_dh_1"/>
    <property type="match status" value="1"/>
</dbReference>
<dbReference type="SUPFAM" id="SSF47203">
    <property type="entry name" value="Acyl-CoA dehydrogenase C-terminal domain-like"/>
    <property type="match status" value="1"/>
</dbReference>
<reference evidence="10 11" key="1">
    <citation type="journal article" date="2018" name="Int. J. Syst. Evol. Microbiol.">
        <title>Epidermidibacterium keratini gen. nov., sp. nov., a member of the family Sporichthyaceae, isolated from keratin epidermis.</title>
        <authorList>
            <person name="Lee D.G."/>
            <person name="Trujillo M.E."/>
            <person name="Kang S."/>
            <person name="Nam J.J."/>
            <person name="Kim Y.J."/>
        </authorList>
    </citation>
    <scope>NUCLEOTIDE SEQUENCE [LARGE SCALE GENOMIC DNA]</scope>
    <source>
        <strain evidence="10 11">EPI-7</strain>
    </source>
</reference>
<name>A0A7L4YL28_9ACTN</name>
<dbReference type="InterPro" id="IPR009075">
    <property type="entry name" value="AcylCo_DH/oxidase_C"/>
</dbReference>
<dbReference type="Gene3D" id="1.20.140.10">
    <property type="entry name" value="Butyryl-CoA Dehydrogenase, subunit A, domain 3"/>
    <property type="match status" value="1"/>
</dbReference>
<dbReference type="FunCoup" id="A0A7L4YL28">
    <property type="interactions" value="2"/>
</dbReference>
<keyword evidence="3 6" id="KW-0285">Flavoprotein</keyword>
<protein>
    <submittedName>
        <fullName evidence="10">Pilus assembly protein CpaB</fullName>
    </submittedName>
</protein>
<dbReference type="Proteomes" id="UP000463857">
    <property type="component" value="Chromosome"/>
</dbReference>
<organism evidence="10 11">
    <name type="scientific">Epidermidibacterium keratini</name>
    <dbReference type="NCBI Taxonomy" id="1891644"/>
    <lineage>
        <taxon>Bacteria</taxon>
        <taxon>Bacillati</taxon>
        <taxon>Actinomycetota</taxon>
        <taxon>Actinomycetes</taxon>
        <taxon>Sporichthyales</taxon>
        <taxon>Sporichthyaceae</taxon>
        <taxon>Epidermidibacterium</taxon>
    </lineage>
</organism>
<evidence type="ECO:0000259" key="7">
    <source>
        <dbReference type="Pfam" id="PF00441"/>
    </source>
</evidence>
<keyword evidence="5 6" id="KW-0560">Oxidoreductase</keyword>
<accession>A0A7L4YL28</accession>
<dbReference type="Pfam" id="PF02771">
    <property type="entry name" value="Acyl-CoA_dh_N"/>
    <property type="match status" value="1"/>
</dbReference>
<feature type="domain" description="Acyl-CoA dehydrogenase/oxidase N-terminal" evidence="9">
    <location>
        <begin position="7"/>
        <end position="93"/>
    </location>
</feature>
<evidence type="ECO:0000256" key="6">
    <source>
        <dbReference type="RuleBase" id="RU362125"/>
    </source>
</evidence>
<dbReference type="Gene3D" id="1.10.540.10">
    <property type="entry name" value="Acyl-CoA dehydrogenase/oxidase, N-terminal domain"/>
    <property type="match status" value="1"/>
</dbReference>
<keyword evidence="11" id="KW-1185">Reference proteome</keyword>
<dbReference type="PANTHER" id="PTHR43884">
    <property type="entry name" value="ACYL-COA DEHYDROGENASE"/>
    <property type="match status" value="1"/>
</dbReference>
<feature type="domain" description="Acyl-CoA dehydrogenase/oxidase C-terminal" evidence="7">
    <location>
        <begin position="236"/>
        <end position="367"/>
    </location>
</feature>
<dbReference type="InterPro" id="IPR006091">
    <property type="entry name" value="Acyl-CoA_Oxase/DH_mid-dom"/>
</dbReference>
<dbReference type="Gene3D" id="2.40.110.10">
    <property type="entry name" value="Butyryl-CoA Dehydrogenase, subunit A, domain 2"/>
    <property type="match status" value="1"/>
</dbReference>
<evidence type="ECO:0000259" key="8">
    <source>
        <dbReference type="Pfam" id="PF02770"/>
    </source>
</evidence>
<dbReference type="InterPro" id="IPR037069">
    <property type="entry name" value="AcylCoA_DH/ox_N_sf"/>
</dbReference>
<dbReference type="SUPFAM" id="SSF56645">
    <property type="entry name" value="Acyl-CoA dehydrogenase NM domain-like"/>
    <property type="match status" value="1"/>
</dbReference>
<dbReference type="PANTHER" id="PTHR43884:SF20">
    <property type="entry name" value="ACYL-COA DEHYDROGENASE FADE28"/>
    <property type="match status" value="1"/>
</dbReference>
<proteinExistence type="inferred from homology"/>
<sequence>MDLTYTGEQQALRDALTRYLDKEYAFDKRQQLLRSGAPWSREVWSQLAEFGLVALPFSEHVGGLGGSVVDVVAASEILGEHLCIEPYAATVLAGGALEAALKSGGEHSELASLLERLVAADVVVAFAHEEGHGTPAARDVTLVASESGGRYTLSGAKELVLGAGQAEAFVVTARTPAGDLALFLVRTDQSQVRVREYRTIDGRAAGAVSFEQAQAELILTDPRGEVIDSIIGTAVIGLAAEAVGCMGALLRQTVDYASTRQQFGVPIGSFQVLAHRMADMKLAYTKARATLLYTAALAEVGRASATEVSVLAAQVGRLGREIGESAVQIHGGIGTTDELAIGHLYKRILAVEVMFGGTDVHLRVVGSAYSTPVR</sequence>
<dbReference type="InterPro" id="IPR013786">
    <property type="entry name" value="AcylCoA_DH/ox_N"/>
</dbReference>
<dbReference type="InterPro" id="IPR009100">
    <property type="entry name" value="AcylCoA_DH/oxidase_NM_dom_sf"/>
</dbReference>
<dbReference type="EMBL" id="CP047156">
    <property type="protein sequence ID" value="QHB99582.1"/>
    <property type="molecule type" value="Genomic_DNA"/>
</dbReference>
<evidence type="ECO:0000256" key="3">
    <source>
        <dbReference type="ARBA" id="ARBA00022630"/>
    </source>
</evidence>
<dbReference type="GO" id="GO:0050660">
    <property type="term" value="F:flavin adenine dinucleotide binding"/>
    <property type="evidence" value="ECO:0007669"/>
    <property type="project" value="InterPro"/>
</dbReference>
<dbReference type="KEGG" id="eke:EK0264_04310"/>
<evidence type="ECO:0000313" key="10">
    <source>
        <dbReference type="EMBL" id="QHB99582.1"/>
    </source>
</evidence>
<dbReference type="OrthoDB" id="7328575at2"/>
<dbReference type="AlphaFoldDB" id="A0A7L4YL28"/>
<evidence type="ECO:0000313" key="11">
    <source>
        <dbReference type="Proteomes" id="UP000463857"/>
    </source>
</evidence>
<comment type="cofactor">
    <cofactor evidence="1 6">
        <name>FAD</name>
        <dbReference type="ChEBI" id="CHEBI:57692"/>
    </cofactor>
</comment>
<dbReference type="InParanoid" id="A0A7L4YL28"/>
<dbReference type="RefSeq" id="WP_159543285.1">
    <property type="nucleotide sequence ID" value="NZ_CP047156.1"/>
</dbReference>
<dbReference type="Pfam" id="PF02770">
    <property type="entry name" value="Acyl-CoA_dh_M"/>
    <property type="match status" value="1"/>
</dbReference>
<evidence type="ECO:0000256" key="2">
    <source>
        <dbReference type="ARBA" id="ARBA00009347"/>
    </source>
</evidence>
<keyword evidence="4 6" id="KW-0274">FAD</keyword>
<dbReference type="GO" id="GO:0003995">
    <property type="term" value="F:acyl-CoA dehydrogenase activity"/>
    <property type="evidence" value="ECO:0007669"/>
    <property type="project" value="TreeGrafter"/>
</dbReference>
<gene>
    <name evidence="10" type="ORF">EK0264_04310</name>
</gene>
<comment type="similarity">
    <text evidence="2 6">Belongs to the acyl-CoA dehydrogenase family.</text>
</comment>
<feature type="domain" description="Acyl-CoA oxidase/dehydrogenase middle" evidence="8">
    <location>
        <begin position="129"/>
        <end position="212"/>
    </location>
</feature>
<evidence type="ECO:0000256" key="5">
    <source>
        <dbReference type="ARBA" id="ARBA00023002"/>
    </source>
</evidence>
<dbReference type="InterPro" id="IPR036250">
    <property type="entry name" value="AcylCo_DH-like_C"/>
</dbReference>
<dbReference type="InterPro" id="IPR046373">
    <property type="entry name" value="Acyl-CoA_Oxase/DH_mid-dom_sf"/>
</dbReference>